<evidence type="ECO:0000256" key="1">
    <source>
        <dbReference type="SAM" id="MobiDB-lite"/>
    </source>
</evidence>
<dbReference type="Proteomes" id="UP001151760">
    <property type="component" value="Unassembled WGS sequence"/>
</dbReference>
<gene>
    <name evidence="2" type="ORF">Tco_0822782</name>
</gene>
<feature type="compositionally biased region" description="Basic and acidic residues" evidence="1">
    <location>
        <begin position="38"/>
        <end position="67"/>
    </location>
</feature>
<dbReference type="EMBL" id="BQNB010012284">
    <property type="protein sequence ID" value="GJT01613.1"/>
    <property type="molecule type" value="Genomic_DNA"/>
</dbReference>
<feature type="compositionally biased region" description="Basic and acidic residues" evidence="1">
    <location>
        <begin position="1"/>
        <end position="11"/>
    </location>
</feature>
<name>A0ABQ5AH11_9ASTR</name>
<comment type="caution">
    <text evidence="2">The sequence shown here is derived from an EMBL/GenBank/DDBJ whole genome shotgun (WGS) entry which is preliminary data.</text>
</comment>
<keyword evidence="3" id="KW-1185">Reference proteome</keyword>
<reference evidence="2" key="1">
    <citation type="journal article" date="2022" name="Int. J. Mol. Sci.">
        <title>Draft Genome of Tanacetum Coccineum: Genomic Comparison of Closely Related Tanacetum-Family Plants.</title>
        <authorList>
            <person name="Yamashiro T."/>
            <person name="Shiraishi A."/>
            <person name="Nakayama K."/>
            <person name="Satake H."/>
        </authorList>
    </citation>
    <scope>NUCLEOTIDE SEQUENCE</scope>
</reference>
<feature type="compositionally biased region" description="Basic and acidic residues" evidence="1">
    <location>
        <begin position="94"/>
        <end position="110"/>
    </location>
</feature>
<feature type="compositionally biased region" description="Basic and acidic residues" evidence="1">
    <location>
        <begin position="185"/>
        <end position="212"/>
    </location>
</feature>
<feature type="compositionally biased region" description="Gly residues" evidence="1">
    <location>
        <begin position="159"/>
        <end position="168"/>
    </location>
</feature>
<reference evidence="2" key="2">
    <citation type="submission" date="2022-01" db="EMBL/GenBank/DDBJ databases">
        <authorList>
            <person name="Yamashiro T."/>
            <person name="Shiraishi A."/>
            <person name="Satake H."/>
            <person name="Nakayama K."/>
        </authorList>
    </citation>
    <scope>NUCLEOTIDE SEQUENCE</scope>
</reference>
<accession>A0ABQ5AH11</accession>
<organism evidence="2 3">
    <name type="scientific">Tanacetum coccineum</name>
    <dbReference type="NCBI Taxonomy" id="301880"/>
    <lineage>
        <taxon>Eukaryota</taxon>
        <taxon>Viridiplantae</taxon>
        <taxon>Streptophyta</taxon>
        <taxon>Embryophyta</taxon>
        <taxon>Tracheophyta</taxon>
        <taxon>Spermatophyta</taxon>
        <taxon>Magnoliopsida</taxon>
        <taxon>eudicotyledons</taxon>
        <taxon>Gunneridae</taxon>
        <taxon>Pentapetalae</taxon>
        <taxon>asterids</taxon>
        <taxon>campanulids</taxon>
        <taxon>Asterales</taxon>
        <taxon>Asteraceae</taxon>
        <taxon>Asteroideae</taxon>
        <taxon>Anthemideae</taxon>
        <taxon>Anthemidinae</taxon>
        <taxon>Tanacetum</taxon>
    </lineage>
</organism>
<evidence type="ECO:0000313" key="2">
    <source>
        <dbReference type="EMBL" id="GJT01613.1"/>
    </source>
</evidence>
<proteinExistence type="predicted"/>
<sequence>MVEEKGKEGRRYGHRNGNSRFGAEPERKMEPEQEAEVVEEKMEKKSYPTDKTPEVEMVEGKGKEWRRYGRRNGNSRFGAEPEQKMEPEQEAEVVEEKMEKKSYGRRKPADKNLNGAELKPEMEEEVVVEKGKRGRRYGRGNGNSRVVWEQKEKTAPVDGNGGDGGGDGVVEEVVKERNVGQGRDNNGDYGRDKNEDYGRDRKGGHGRDRNDRNGGYGSFQKRVPRGSFGEQKGQIWVKKGESVVTVSFYRERGQGEQLRRRESHTIGNYLGFCVRCSLMRIRELDIEKKKL</sequence>
<protein>
    <submittedName>
        <fullName evidence="2">Uncharacterized protein</fullName>
    </submittedName>
</protein>
<feature type="region of interest" description="Disordered" evidence="1">
    <location>
        <begin position="1"/>
        <end position="226"/>
    </location>
</feature>
<evidence type="ECO:0000313" key="3">
    <source>
        <dbReference type="Proteomes" id="UP001151760"/>
    </source>
</evidence>